<accession>A0A9W6H720</accession>
<keyword evidence="5" id="KW-1185">Reference proteome</keyword>
<feature type="transmembrane region" description="Helical" evidence="2">
    <location>
        <begin position="99"/>
        <end position="120"/>
    </location>
</feature>
<proteinExistence type="predicted"/>
<evidence type="ECO:0000256" key="2">
    <source>
        <dbReference type="SAM" id="Phobius"/>
    </source>
</evidence>
<organism evidence="4 5">
    <name type="scientific">Leifsonia poae</name>
    <dbReference type="NCBI Taxonomy" id="110933"/>
    <lineage>
        <taxon>Bacteria</taxon>
        <taxon>Bacillati</taxon>
        <taxon>Actinomycetota</taxon>
        <taxon>Actinomycetes</taxon>
        <taxon>Micrococcales</taxon>
        <taxon>Microbacteriaceae</taxon>
        <taxon>Leifsonia</taxon>
    </lineage>
</organism>
<protein>
    <recommendedName>
        <fullName evidence="3">Septum formation-related domain-containing protein</fullName>
    </recommendedName>
</protein>
<dbReference type="Pfam" id="PF13845">
    <property type="entry name" value="Septum_form"/>
    <property type="match status" value="1"/>
</dbReference>
<sequence length="294" mass="28889">MGALPSPATQQLDAESLADASEPVTGSRPAADSILFPELAPTAATTVIPSSSSAAGGAAQSTTALPTPAQPGGTGGGTGGASGSDGGAGAAGNARTNRLLLYVAGGLAIVLVLIGLFALGTRLPTLFAGPAAAPVASATTKPTPSRTPTPTPTPTPTVQPKPAGPQPAGVRAWNTLGGGECIQPYSTPWAETFTVVDCATPHAGQMIYTNILSADPAAAYPGADALAAQINALCTKPGILDLNAAAAYPNLQIQGTFPATAEQWKAGQRSYYCFVSRAGGEPMTSSVAGPGPTG</sequence>
<feature type="compositionally biased region" description="Gly residues" evidence="1">
    <location>
        <begin position="72"/>
        <end position="90"/>
    </location>
</feature>
<evidence type="ECO:0000259" key="3">
    <source>
        <dbReference type="Pfam" id="PF13845"/>
    </source>
</evidence>
<dbReference type="InterPro" id="IPR026004">
    <property type="entry name" value="Septum_form"/>
</dbReference>
<feature type="region of interest" description="Disordered" evidence="1">
    <location>
        <begin position="49"/>
        <end position="91"/>
    </location>
</feature>
<keyword evidence="2" id="KW-0812">Transmembrane</keyword>
<reference evidence="4" key="2">
    <citation type="submission" date="2023-01" db="EMBL/GenBank/DDBJ databases">
        <authorList>
            <person name="Sun Q."/>
            <person name="Evtushenko L."/>
        </authorList>
    </citation>
    <scope>NUCLEOTIDE SEQUENCE</scope>
    <source>
        <strain evidence="4">VKM Ac-1401</strain>
    </source>
</reference>
<comment type="caution">
    <text evidence="4">The sequence shown here is derived from an EMBL/GenBank/DDBJ whole genome shotgun (WGS) entry which is preliminary data.</text>
</comment>
<name>A0A9W6H720_9MICO</name>
<feature type="compositionally biased region" description="Pro residues" evidence="1">
    <location>
        <begin position="145"/>
        <end position="165"/>
    </location>
</feature>
<evidence type="ECO:0000256" key="1">
    <source>
        <dbReference type="SAM" id="MobiDB-lite"/>
    </source>
</evidence>
<dbReference type="EMBL" id="BSEN01000002">
    <property type="protein sequence ID" value="GLJ75156.1"/>
    <property type="molecule type" value="Genomic_DNA"/>
</dbReference>
<evidence type="ECO:0000313" key="4">
    <source>
        <dbReference type="EMBL" id="GLJ75156.1"/>
    </source>
</evidence>
<evidence type="ECO:0000313" key="5">
    <source>
        <dbReference type="Proteomes" id="UP001142372"/>
    </source>
</evidence>
<feature type="region of interest" description="Disordered" evidence="1">
    <location>
        <begin position="1"/>
        <end position="29"/>
    </location>
</feature>
<dbReference type="Proteomes" id="UP001142372">
    <property type="component" value="Unassembled WGS sequence"/>
</dbReference>
<dbReference type="AlphaFoldDB" id="A0A9W6H720"/>
<feature type="region of interest" description="Disordered" evidence="1">
    <location>
        <begin position="135"/>
        <end position="169"/>
    </location>
</feature>
<feature type="compositionally biased region" description="Low complexity" evidence="1">
    <location>
        <begin position="50"/>
        <end position="64"/>
    </location>
</feature>
<reference evidence="4" key="1">
    <citation type="journal article" date="2014" name="Int. J. Syst. Evol. Microbiol.">
        <title>Complete genome sequence of Corynebacterium casei LMG S-19264T (=DSM 44701T), isolated from a smear-ripened cheese.</title>
        <authorList>
            <consortium name="US DOE Joint Genome Institute (JGI-PGF)"/>
            <person name="Walter F."/>
            <person name="Albersmeier A."/>
            <person name="Kalinowski J."/>
            <person name="Ruckert C."/>
        </authorList>
    </citation>
    <scope>NUCLEOTIDE SEQUENCE</scope>
    <source>
        <strain evidence="4">VKM Ac-1401</strain>
    </source>
</reference>
<gene>
    <name evidence="4" type="ORF">GCM10017584_07290</name>
</gene>
<feature type="compositionally biased region" description="Low complexity" evidence="1">
    <location>
        <begin position="135"/>
        <end position="144"/>
    </location>
</feature>
<feature type="domain" description="Septum formation-related" evidence="3">
    <location>
        <begin position="179"/>
        <end position="278"/>
    </location>
</feature>
<keyword evidence="2" id="KW-0472">Membrane</keyword>
<keyword evidence="2" id="KW-1133">Transmembrane helix</keyword>